<dbReference type="GO" id="GO:0006353">
    <property type="term" value="P:DNA-templated transcription termination"/>
    <property type="evidence" value="ECO:0007669"/>
    <property type="project" value="UniProtKB-KW"/>
</dbReference>
<comment type="similarity">
    <text evidence="1">Belongs to the mTERF family.</text>
</comment>
<dbReference type="SMART" id="SM00733">
    <property type="entry name" value="Mterf"/>
    <property type="match status" value="3"/>
</dbReference>
<proteinExistence type="inferred from homology"/>
<name>A0ABD3T1E9_9LAMI</name>
<dbReference type="InterPro" id="IPR038538">
    <property type="entry name" value="MTERF_sf"/>
</dbReference>
<dbReference type="InterPro" id="IPR003690">
    <property type="entry name" value="MTERF"/>
</dbReference>
<keyword evidence="2" id="KW-0806">Transcription termination</keyword>
<keyword evidence="3" id="KW-0809">Transit peptide</keyword>
<gene>
    <name evidence="4" type="ORF">ACJIZ3_019278</name>
</gene>
<accession>A0ABD3T1E9</accession>
<evidence type="ECO:0000256" key="3">
    <source>
        <dbReference type="ARBA" id="ARBA00022946"/>
    </source>
</evidence>
<reference evidence="4 5" key="1">
    <citation type="submission" date="2024-12" db="EMBL/GenBank/DDBJ databases">
        <title>The unique morphological basis and parallel evolutionary history of personate flowers in Penstemon.</title>
        <authorList>
            <person name="Depatie T.H."/>
            <person name="Wessinger C.A."/>
        </authorList>
    </citation>
    <scope>NUCLEOTIDE SEQUENCE [LARGE SCALE GENOMIC DNA]</scope>
    <source>
        <strain evidence="4">WTNN_2</strain>
        <tissue evidence="4">Leaf</tissue>
    </source>
</reference>
<dbReference type="PANTHER" id="PTHR13068">
    <property type="entry name" value="CGI-12 PROTEIN-RELATED"/>
    <property type="match status" value="1"/>
</dbReference>
<keyword evidence="2" id="KW-0805">Transcription regulation</keyword>
<dbReference type="PANTHER" id="PTHR13068:SF130">
    <property type="entry name" value="TRANSCRIPTION TERMINATION FACTOR MTERF6, CHLOROPLASTIC_MITOCHONDRIAL-LIKE"/>
    <property type="match status" value="1"/>
</dbReference>
<sequence length="250" mass="28657">MAFPKPNWRESLNLGLGFSLLILRRAFKPKIKIFQDLGFSANEVAMIISNDPAILSSSIDNRIIPSLSLLKGLFDSNVEVATVLKGSRRFLSMDLDNVLVPNVEFLKSLGIPMNQILRQFLLSPWLFLYKPENLRKLVEKADKMGVDRGSKVNAPLGLGVSVEKMKKVKEVLLETGNVEKRYKPRLQVLVDLEKKNLIKKWPRLSTLYSVPDEIFLRNLLLRTWMMKLVKHSLQRIQSMAKVSRKLLENM</sequence>
<dbReference type="Proteomes" id="UP001634393">
    <property type="component" value="Unassembled WGS sequence"/>
</dbReference>
<dbReference type="Gene3D" id="1.25.70.10">
    <property type="entry name" value="Transcription termination factor 3, mitochondrial"/>
    <property type="match status" value="1"/>
</dbReference>
<evidence type="ECO:0000256" key="1">
    <source>
        <dbReference type="ARBA" id="ARBA00007692"/>
    </source>
</evidence>
<dbReference type="EMBL" id="JBJXBP010000005">
    <property type="protein sequence ID" value="KAL3830476.1"/>
    <property type="molecule type" value="Genomic_DNA"/>
</dbReference>
<comment type="caution">
    <text evidence="4">The sequence shown here is derived from an EMBL/GenBank/DDBJ whole genome shotgun (WGS) entry which is preliminary data.</text>
</comment>
<protein>
    <submittedName>
        <fullName evidence="4">Uncharacterized protein</fullName>
    </submittedName>
</protein>
<evidence type="ECO:0000256" key="2">
    <source>
        <dbReference type="ARBA" id="ARBA00022472"/>
    </source>
</evidence>
<keyword evidence="5" id="KW-1185">Reference proteome</keyword>
<evidence type="ECO:0000313" key="5">
    <source>
        <dbReference type="Proteomes" id="UP001634393"/>
    </source>
</evidence>
<dbReference type="AlphaFoldDB" id="A0ABD3T1E9"/>
<organism evidence="4 5">
    <name type="scientific">Penstemon smallii</name>
    <dbReference type="NCBI Taxonomy" id="265156"/>
    <lineage>
        <taxon>Eukaryota</taxon>
        <taxon>Viridiplantae</taxon>
        <taxon>Streptophyta</taxon>
        <taxon>Embryophyta</taxon>
        <taxon>Tracheophyta</taxon>
        <taxon>Spermatophyta</taxon>
        <taxon>Magnoliopsida</taxon>
        <taxon>eudicotyledons</taxon>
        <taxon>Gunneridae</taxon>
        <taxon>Pentapetalae</taxon>
        <taxon>asterids</taxon>
        <taxon>lamiids</taxon>
        <taxon>Lamiales</taxon>
        <taxon>Plantaginaceae</taxon>
        <taxon>Cheloneae</taxon>
        <taxon>Penstemon</taxon>
    </lineage>
</organism>
<keyword evidence="2" id="KW-0804">Transcription</keyword>
<dbReference type="Pfam" id="PF02536">
    <property type="entry name" value="mTERF"/>
    <property type="match status" value="1"/>
</dbReference>
<evidence type="ECO:0000313" key="4">
    <source>
        <dbReference type="EMBL" id="KAL3830476.1"/>
    </source>
</evidence>